<keyword evidence="4 5" id="KW-0012">Acyltransferase</keyword>
<dbReference type="Proteomes" id="UP001233999">
    <property type="component" value="Unassembled WGS sequence"/>
</dbReference>
<dbReference type="AlphaFoldDB" id="A0AAD8A5M4"/>
<keyword evidence="3 5" id="KW-0808">Transferase</keyword>
<evidence type="ECO:0000256" key="4">
    <source>
        <dbReference type="ARBA" id="ARBA00023315"/>
    </source>
</evidence>
<keyword evidence="5" id="KW-1208">Phospholipid metabolism</keyword>
<dbReference type="EC" id="2.3.1.51" evidence="5"/>
<evidence type="ECO:0000256" key="5">
    <source>
        <dbReference type="RuleBase" id="RU361267"/>
    </source>
</evidence>
<dbReference type="InterPro" id="IPR002123">
    <property type="entry name" value="Plipid/glycerol_acylTrfase"/>
</dbReference>
<dbReference type="CDD" id="cd07989">
    <property type="entry name" value="LPLAT_AGPAT-like"/>
    <property type="match status" value="1"/>
</dbReference>
<evidence type="ECO:0000256" key="6">
    <source>
        <dbReference type="SAM" id="Phobius"/>
    </source>
</evidence>
<gene>
    <name evidence="8" type="ORF">L9F63_015574</name>
</gene>
<name>A0AAD8A5M4_DIPPU</name>
<dbReference type="PANTHER" id="PTHR10434:SF11">
    <property type="entry name" value="1-ACYL-SN-GLYCEROL-3-PHOSPHATE ACYLTRANSFERASE"/>
    <property type="match status" value="1"/>
</dbReference>
<keyword evidence="9" id="KW-1185">Reference proteome</keyword>
<evidence type="ECO:0000256" key="1">
    <source>
        <dbReference type="ARBA" id="ARBA00004728"/>
    </source>
</evidence>
<dbReference type="GO" id="GO:0016020">
    <property type="term" value="C:membrane"/>
    <property type="evidence" value="ECO:0007669"/>
    <property type="project" value="InterPro"/>
</dbReference>
<dbReference type="InterPro" id="IPR004552">
    <property type="entry name" value="AGP_acyltrans"/>
</dbReference>
<organism evidence="8 9">
    <name type="scientific">Diploptera punctata</name>
    <name type="common">Pacific beetle cockroach</name>
    <dbReference type="NCBI Taxonomy" id="6984"/>
    <lineage>
        <taxon>Eukaryota</taxon>
        <taxon>Metazoa</taxon>
        <taxon>Ecdysozoa</taxon>
        <taxon>Arthropoda</taxon>
        <taxon>Hexapoda</taxon>
        <taxon>Insecta</taxon>
        <taxon>Pterygota</taxon>
        <taxon>Neoptera</taxon>
        <taxon>Polyneoptera</taxon>
        <taxon>Dictyoptera</taxon>
        <taxon>Blattodea</taxon>
        <taxon>Blaberoidea</taxon>
        <taxon>Blaberidae</taxon>
        <taxon>Diplopterinae</taxon>
        <taxon>Diploptera</taxon>
    </lineage>
</organism>
<keyword evidence="6" id="KW-0472">Membrane</keyword>
<dbReference type="SUPFAM" id="SSF69593">
    <property type="entry name" value="Glycerol-3-phosphate (1)-acyltransferase"/>
    <property type="match status" value="1"/>
</dbReference>
<protein>
    <recommendedName>
        <fullName evidence="5">1-acyl-sn-glycerol-3-phosphate acyltransferase</fullName>
        <ecNumber evidence="5">2.3.1.51</ecNumber>
    </recommendedName>
</protein>
<keyword evidence="5" id="KW-0594">Phospholipid biosynthesis</keyword>
<proteinExistence type="inferred from homology"/>
<feature type="transmembrane region" description="Helical" evidence="6">
    <location>
        <begin position="136"/>
        <end position="154"/>
    </location>
</feature>
<reference evidence="8" key="1">
    <citation type="journal article" date="2023" name="IScience">
        <title>Live-bearing cockroach genome reveals convergent evolutionary mechanisms linked to viviparity in insects and beyond.</title>
        <authorList>
            <person name="Fouks B."/>
            <person name="Harrison M.C."/>
            <person name="Mikhailova A.A."/>
            <person name="Marchal E."/>
            <person name="English S."/>
            <person name="Carruthers M."/>
            <person name="Jennings E.C."/>
            <person name="Chiamaka E.L."/>
            <person name="Frigard R.A."/>
            <person name="Pippel M."/>
            <person name="Attardo G.M."/>
            <person name="Benoit J.B."/>
            <person name="Bornberg-Bauer E."/>
            <person name="Tobe S.S."/>
        </authorList>
    </citation>
    <scope>NUCLEOTIDE SEQUENCE</scope>
    <source>
        <strain evidence="8">Stay&amp;Tobe</strain>
    </source>
</reference>
<dbReference type="GO" id="GO:0003841">
    <property type="term" value="F:1-acylglycerol-3-phosphate O-acyltransferase activity"/>
    <property type="evidence" value="ECO:0007669"/>
    <property type="project" value="UniProtKB-UniRule"/>
</dbReference>
<feature type="transmembrane region" description="Helical" evidence="6">
    <location>
        <begin position="45"/>
        <end position="63"/>
    </location>
</feature>
<dbReference type="NCBIfam" id="TIGR00530">
    <property type="entry name" value="AGP_acyltrn"/>
    <property type="match status" value="1"/>
</dbReference>
<keyword evidence="6" id="KW-0812">Transmembrane</keyword>
<dbReference type="EMBL" id="JASPKZ010003808">
    <property type="protein sequence ID" value="KAJ9592758.1"/>
    <property type="molecule type" value="Genomic_DNA"/>
</dbReference>
<reference evidence="8" key="2">
    <citation type="submission" date="2023-05" db="EMBL/GenBank/DDBJ databases">
        <authorList>
            <person name="Fouks B."/>
        </authorList>
    </citation>
    <scope>NUCLEOTIDE SEQUENCE</scope>
    <source>
        <strain evidence="8">Stay&amp;Tobe</strain>
        <tissue evidence="8">Testes</tissue>
    </source>
</reference>
<keyword evidence="5" id="KW-0444">Lipid biosynthesis</keyword>
<sequence length="292" mass="32797">MLKNLMQMAMLSGGSMTEVLAAAILLLVFLYHVSNVFRYYFKFTIFIIASLMAATTFIPLMLARPRSYKNALLPAWCERQLSKLLGIKFEMKGHENIVEDSGCVVLINHQSALDILVLAEIWPVMERCTVISKKEVFYLWPFGLACWLWGTIFIDRLNVEKAQNTINSTGDTIRKKKARLCMFPEGTRNGSATLLPFKKGAFHVAIASQTPIQPIVVSRYQFLDDRKKSFNSGNSIINILPPIPTAGLTRNDLDMLMQKTHSIMSEAYAKTTEEALAHKKASTPIANGKKCN</sequence>
<evidence type="ECO:0000256" key="2">
    <source>
        <dbReference type="ARBA" id="ARBA00008655"/>
    </source>
</evidence>
<evidence type="ECO:0000313" key="9">
    <source>
        <dbReference type="Proteomes" id="UP001233999"/>
    </source>
</evidence>
<dbReference type="GO" id="GO:0005783">
    <property type="term" value="C:endoplasmic reticulum"/>
    <property type="evidence" value="ECO:0007669"/>
    <property type="project" value="TreeGrafter"/>
</dbReference>
<comment type="pathway">
    <text evidence="1">Phospholipid metabolism; CDP-diacylglycerol biosynthesis; CDP-diacylglycerol from sn-glycerol 3-phosphate: step 2/3.</text>
</comment>
<evidence type="ECO:0000256" key="3">
    <source>
        <dbReference type="ARBA" id="ARBA00022679"/>
    </source>
</evidence>
<evidence type="ECO:0000259" key="7">
    <source>
        <dbReference type="SMART" id="SM00563"/>
    </source>
</evidence>
<comment type="catalytic activity">
    <reaction evidence="5">
        <text>a 1-acyl-sn-glycero-3-phosphate + an acyl-CoA = a 1,2-diacyl-sn-glycero-3-phosphate + CoA</text>
        <dbReference type="Rhea" id="RHEA:19709"/>
        <dbReference type="ChEBI" id="CHEBI:57287"/>
        <dbReference type="ChEBI" id="CHEBI:57970"/>
        <dbReference type="ChEBI" id="CHEBI:58342"/>
        <dbReference type="ChEBI" id="CHEBI:58608"/>
        <dbReference type="EC" id="2.3.1.51"/>
    </reaction>
</comment>
<comment type="similarity">
    <text evidence="2 5">Belongs to the 1-acyl-sn-glycerol-3-phosphate acyltransferase family.</text>
</comment>
<keyword evidence="6" id="KW-1133">Transmembrane helix</keyword>
<dbReference type="GO" id="GO:0006654">
    <property type="term" value="P:phosphatidic acid biosynthetic process"/>
    <property type="evidence" value="ECO:0007669"/>
    <property type="project" value="TreeGrafter"/>
</dbReference>
<dbReference type="Pfam" id="PF01553">
    <property type="entry name" value="Acyltransferase"/>
    <property type="match status" value="1"/>
</dbReference>
<comment type="caution">
    <text evidence="8">The sequence shown here is derived from an EMBL/GenBank/DDBJ whole genome shotgun (WGS) entry which is preliminary data.</text>
</comment>
<feature type="domain" description="Phospholipid/glycerol acyltransferase" evidence="7">
    <location>
        <begin position="103"/>
        <end position="220"/>
    </location>
</feature>
<comment type="domain">
    <text evidence="5">The HXXXXD motif is essential for acyltransferase activity and may constitute the binding site for the phosphate moiety of the glycerol-3-phosphate.</text>
</comment>
<dbReference type="PANTHER" id="PTHR10434">
    <property type="entry name" value="1-ACYL-SN-GLYCEROL-3-PHOSPHATE ACYLTRANSFERASE"/>
    <property type="match status" value="1"/>
</dbReference>
<accession>A0AAD8A5M4</accession>
<keyword evidence="5" id="KW-0443">Lipid metabolism</keyword>
<evidence type="ECO:0000313" key="8">
    <source>
        <dbReference type="EMBL" id="KAJ9592758.1"/>
    </source>
</evidence>
<dbReference type="SMART" id="SM00563">
    <property type="entry name" value="PlsC"/>
    <property type="match status" value="1"/>
</dbReference>